<sequence>MLECSEIRQFEKCAVRFRFTQVDFGDEIGIDARAIYFFPAK</sequence>
<protein>
    <submittedName>
        <fullName evidence="1">Uncharacterized protein</fullName>
    </submittedName>
</protein>
<dbReference type="EMBL" id="MTKP01000038">
    <property type="protein sequence ID" value="RWX49521.1"/>
    <property type="molecule type" value="Genomic_DNA"/>
</dbReference>
<evidence type="ECO:0000313" key="2">
    <source>
        <dbReference type="Proteomes" id="UP000288086"/>
    </source>
</evidence>
<evidence type="ECO:0000313" key="1">
    <source>
        <dbReference type="EMBL" id="RWX49521.1"/>
    </source>
</evidence>
<proteinExistence type="predicted"/>
<keyword evidence="2" id="KW-1185">Reference proteome</keyword>
<reference evidence="1 2" key="1">
    <citation type="submission" date="2017-01" db="EMBL/GenBank/DDBJ databases">
        <title>The cable genome- insights into the physiology and evolution of filamentous bacteria capable of sulfide oxidation via long distance electron transfer.</title>
        <authorList>
            <person name="Schreiber L."/>
            <person name="Bjerg J.T."/>
            <person name="Boggild A."/>
            <person name="Van De Vossenberg J."/>
            <person name="Meysman F."/>
            <person name="Nielsen L.P."/>
            <person name="Schramm A."/>
            <person name="Kjeldsen K.U."/>
        </authorList>
    </citation>
    <scope>NUCLEOTIDE SEQUENCE [LARGE SCALE GENOMIC DNA]</scope>
    <source>
        <strain evidence="1">A1</strain>
    </source>
</reference>
<organism evidence="1 2">
    <name type="scientific">Candidatus Electrothrix communis</name>
    <dbReference type="NCBI Taxonomy" id="1859133"/>
    <lineage>
        <taxon>Bacteria</taxon>
        <taxon>Pseudomonadati</taxon>
        <taxon>Thermodesulfobacteriota</taxon>
        <taxon>Desulfobulbia</taxon>
        <taxon>Desulfobulbales</taxon>
        <taxon>Desulfobulbaceae</taxon>
        <taxon>Candidatus Electrothrix</taxon>
    </lineage>
</organism>
<dbReference type="AlphaFoldDB" id="A0A444J8U8"/>
<dbReference type="Proteomes" id="UP000288086">
    <property type="component" value="Unassembled WGS sequence"/>
</dbReference>
<gene>
    <name evidence="1" type="ORF">VT98_10383</name>
</gene>
<comment type="caution">
    <text evidence="1">The sequence shown here is derived from an EMBL/GenBank/DDBJ whole genome shotgun (WGS) entry which is preliminary data.</text>
</comment>
<name>A0A444J8U8_9BACT</name>
<accession>A0A444J8U8</accession>